<evidence type="ECO:0000256" key="3">
    <source>
        <dbReference type="ARBA" id="ARBA00022448"/>
    </source>
</evidence>
<keyword evidence="8" id="KW-1185">Reference proteome</keyword>
<dbReference type="PANTHER" id="PTHR42953:SF1">
    <property type="entry name" value="METAL-BINDING PROTEIN HI_0362-RELATED"/>
    <property type="match status" value="1"/>
</dbReference>
<dbReference type="GO" id="GO:0046872">
    <property type="term" value="F:metal ion binding"/>
    <property type="evidence" value="ECO:0007669"/>
    <property type="project" value="UniProtKB-KW"/>
</dbReference>
<evidence type="ECO:0000313" key="8">
    <source>
        <dbReference type="Proteomes" id="UP000272117"/>
    </source>
</evidence>
<dbReference type="Gene3D" id="3.40.50.1980">
    <property type="entry name" value="Nitrogenase molybdenum iron protein domain"/>
    <property type="match status" value="2"/>
</dbReference>
<dbReference type="PRINTS" id="PR00690">
    <property type="entry name" value="ADHESNFAMILY"/>
</dbReference>
<name>A0A3M9MLS5_9BACT</name>
<dbReference type="AlphaFoldDB" id="A0A3M9MLS5"/>
<dbReference type="Pfam" id="PF01297">
    <property type="entry name" value="ZnuA"/>
    <property type="match status" value="1"/>
</dbReference>
<comment type="caution">
    <text evidence="7">The sequence shown here is derived from an EMBL/GenBank/DDBJ whole genome shotgun (WGS) entry which is preliminary data.</text>
</comment>
<keyword evidence="4" id="KW-0479">Metal-binding</keyword>
<dbReference type="GO" id="GO:0030313">
    <property type="term" value="C:cell envelope"/>
    <property type="evidence" value="ECO:0007669"/>
    <property type="project" value="UniProtKB-SubCell"/>
</dbReference>
<dbReference type="PANTHER" id="PTHR42953">
    <property type="entry name" value="HIGH-AFFINITY ZINC UPTAKE SYSTEM PROTEIN ZNUA-RELATED"/>
    <property type="match status" value="1"/>
</dbReference>
<evidence type="ECO:0000256" key="4">
    <source>
        <dbReference type="ARBA" id="ARBA00022723"/>
    </source>
</evidence>
<accession>A0A3M9MLS5</accession>
<sequence>MYWRRFLSSTLKVRFSADFMKTGSKRLGLWPLFLAFLLLAACNPDDTPGAKAHQQGKLYIVTTTSILRDAVANVVGDRAVVTSLMGAGVDPHLYKAALGDLQTLREADVIIYNGLHLEGKMGEVLEKLARQKVVWAAAETIPESQLRRPPEFQDSHDPHIWFKVQLWSQVVEHISEKLQEQDKRNAKVYQANTQRYRAQLDSLHRWTLEQITSIPDQQRILITAHDAFGYFGDAYKIRVQGLQGISTVSEFGLQDVSSLVNFIVSRKVKAVFVESSVSQKAIEAVLEGCRQKGHEVKLGGTLYSDALGETNGPAGTYAGMVKENVGKIVKALK</sequence>
<dbReference type="PRINTS" id="PR00691">
    <property type="entry name" value="ADHESINB"/>
</dbReference>
<dbReference type="InterPro" id="IPR050492">
    <property type="entry name" value="Bact_metal-bind_prot9"/>
</dbReference>
<evidence type="ECO:0000256" key="6">
    <source>
        <dbReference type="RuleBase" id="RU003512"/>
    </source>
</evidence>
<dbReference type="GO" id="GO:0030001">
    <property type="term" value="P:metal ion transport"/>
    <property type="evidence" value="ECO:0007669"/>
    <property type="project" value="InterPro"/>
</dbReference>
<evidence type="ECO:0000256" key="1">
    <source>
        <dbReference type="ARBA" id="ARBA00004196"/>
    </source>
</evidence>
<gene>
    <name evidence="7" type="ORF">EFB08_11830</name>
</gene>
<keyword evidence="5" id="KW-0732">Signal</keyword>
<comment type="similarity">
    <text evidence="2 6">Belongs to the bacterial solute-binding protein 9 family.</text>
</comment>
<dbReference type="InterPro" id="IPR006129">
    <property type="entry name" value="AdhesinB"/>
</dbReference>
<evidence type="ECO:0000256" key="2">
    <source>
        <dbReference type="ARBA" id="ARBA00011028"/>
    </source>
</evidence>
<dbReference type="OrthoDB" id="9793396at2"/>
<dbReference type="GO" id="GO:0007155">
    <property type="term" value="P:cell adhesion"/>
    <property type="evidence" value="ECO:0007669"/>
    <property type="project" value="InterPro"/>
</dbReference>
<proteinExistence type="inferred from homology"/>
<protein>
    <submittedName>
        <fullName evidence="7">Manganese transporter</fullName>
    </submittedName>
</protein>
<organism evidence="7 8">
    <name type="scientific">Rufibacter latericius</name>
    <dbReference type="NCBI Taxonomy" id="2487040"/>
    <lineage>
        <taxon>Bacteria</taxon>
        <taxon>Pseudomonadati</taxon>
        <taxon>Bacteroidota</taxon>
        <taxon>Cytophagia</taxon>
        <taxon>Cytophagales</taxon>
        <taxon>Hymenobacteraceae</taxon>
        <taxon>Rufibacter</taxon>
    </lineage>
</organism>
<dbReference type="Proteomes" id="UP000272117">
    <property type="component" value="Unassembled WGS sequence"/>
</dbReference>
<reference evidence="7 8" key="1">
    <citation type="submission" date="2018-11" db="EMBL/GenBank/DDBJ databases">
        <title>Rufibacter latericius sp. nov., isolated from water in Baiyang Lake.</title>
        <authorList>
            <person name="Yang Y."/>
        </authorList>
    </citation>
    <scope>NUCLEOTIDE SEQUENCE [LARGE SCALE GENOMIC DNA]</scope>
    <source>
        <strain evidence="7 8">R-22-1c-1</strain>
    </source>
</reference>
<dbReference type="EMBL" id="RJJD01000007">
    <property type="protein sequence ID" value="RNI26500.1"/>
    <property type="molecule type" value="Genomic_DNA"/>
</dbReference>
<evidence type="ECO:0000256" key="5">
    <source>
        <dbReference type="ARBA" id="ARBA00022729"/>
    </source>
</evidence>
<comment type="subcellular location">
    <subcellularLocation>
        <location evidence="1">Cell envelope</location>
    </subcellularLocation>
</comment>
<dbReference type="InterPro" id="IPR006127">
    <property type="entry name" value="ZnuA-like"/>
</dbReference>
<dbReference type="SUPFAM" id="SSF53807">
    <property type="entry name" value="Helical backbone' metal receptor"/>
    <property type="match status" value="1"/>
</dbReference>
<keyword evidence="3 6" id="KW-0813">Transport</keyword>
<dbReference type="InterPro" id="IPR006128">
    <property type="entry name" value="Lipoprotein_PsaA-like"/>
</dbReference>
<evidence type="ECO:0000313" key="7">
    <source>
        <dbReference type="EMBL" id="RNI26500.1"/>
    </source>
</evidence>